<evidence type="ECO:0000313" key="11">
    <source>
        <dbReference type="EMBL" id="EPR79875.1"/>
    </source>
</evidence>
<dbReference type="InterPro" id="IPR036974">
    <property type="entry name" value="PUA_sf"/>
</dbReference>
<dbReference type="GO" id="GO:0031429">
    <property type="term" value="C:box H/ACA snoRNP complex"/>
    <property type="evidence" value="ECO:0007669"/>
    <property type="project" value="EnsemblFungi"/>
</dbReference>
<accession>S7WAA0</accession>
<dbReference type="PANTHER" id="PTHR23127:SF0">
    <property type="entry name" value="H_ACA RIBONUCLEOPROTEIN COMPLEX SUBUNIT DKC1"/>
    <property type="match status" value="1"/>
</dbReference>
<dbReference type="PANTHER" id="PTHR23127">
    <property type="entry name" value="CENTROMERE/MICROTUBULE BINDING PROTEIN CBF5"/>
    <property type="match status" value="1"/>
</dbReference>
<feature type="domain" description="Dyskerin-like" evidence="10">
    <location>
        <begin position="1"/>
        <end position="59"/>
    </location>
</feature>
<reference evidence="12" key="1">
    <citation type="journal article" date="2013" name="PLoS Genet.">
        <title>The genome of Spraguea lophii and the basis of host-microsporidian interactions.</title>
        <authorList>
            <person name="Campbell S.E."/>
            <person name="Williams T.A."/>
            <person name="Yousuf A."/>
            <person name="Soanes D.M."/>
            <person name="Paszkiewicz K.H."/>
            <person name="Williams B.A.P."/>
        </authorList>
    </citation>
    <scope>NUCLEOTIDE SEQUENCE [LARGE SCALE GENOMIC DNA]</scope>
    <source>
        <strain evidence="12">42_110</strain>
    </source>
</reference>
<dbReference type="STRING" id="1358809.S7WAA0"/>
<dbReference type="Pfam" id="PF01509">
    <property type="entry name" value="TruB_N"/>
    <property type="match status" value="1"/>
</dbReference>
<dbReference type="InterPro" id="IPR020103">
    <property type="entry name" value="PsdUridine_synth_cat_dom_sf"/>
</dbReference>
<dbReference type="OMA" id="GPFKEDE"/>
<dbReference type="Proteomes" id="UP000014978">
    <property type="component" value="Unassembled WGS sequence"/>
</dbReference>
<evidence type="ECO:0000256" key="8">
    <source>
        <dbReference type="ARBA" id="ARBA00072225"/>
    </source>
</evidence>
<dbReference type="Gene3D" id="2.30.130.10">
    <property type="entry name" value="PUA domain"/>
    <property type="match status" value="1"/>
</dbReference>
<organism evidence="11 12">
    <name type="scientific">Spraguea lophii (strain 42_110)</name>
    <name type="common">Microsporidian parasite</name>
    <dbReference type="NCBI Taxonomy" id="1358809"/>
    <lineage>
        <taxon>Eukaryota</taxon>
        <taxon>Fungi</taxon>
        <taxon>Fungi incertae sedis</taxon>
        <taxon>Microsporidia</taxon>
        <taxon>Spragueidae</taxon>
        <taxon>Spraguea</taxon>
    </lineage>
</organism>
<dbReference type="AlphaFoldDB" id="S7WAA0"/>
<comment type="similarity">
    <text evidence="4">Belongs to the pseudouridine synthase TruB family.</text>
</comment>
<dbReference type="SMART" id="SM00359">
    <property type="entry name" value="PUA"/>
    <property type="match status" value="1"/>
</dbReference>
<evidence type="ECO:0000313" key="12">
    <source>
        <dbReference type="Proteomes" id="UP000014978"/>
    </source>
</evidence>
<dbReference type="CDD" id="cd02572">
    <property type="entry name" value="PseudoU_synth_hDyskerin"/>
    <property type="match status" value="1"/>
</dbReference>
<comment type="catalytic activity">
    <reaction evidence="1">
        <text>a uridine in mRNA = a pseudouridine in mRNA</text>
        <dbReference type="Rhea" id="RHEA:56644"/>
        <dbReference type="Rhea" id="RHEA-COMP:14658"/>
        <dbReference type="Rhea" id="RHEA-COMP:14659"/>
        <dbReference type="ChEBI" id="CHEBI:65314"/>
        <dbReference type="ChEBI" id="CHEBI:65315"/>
    </reaction>
</comment>
<dbReference type="SUPFAM" id="SSF88697">
    <property type="entry name" value="PUA domain-like"/>
    <property type="match status" value="1"/>
</dbReference>
<dbReference type="HAMAP" id="MF_01081">
    <property type="entry name" value="TruB_arch"/>
    <property type="match status" value="1"/>
</dbReference>
<dbReference type="GO" id="GO:0031120">
    <property type="term" value="P:snRNA pseudouridine synthesis"/>
    <property type="evidence" value="ECO:0007669"/>
    <property type="project" value="EnsemblFungi"/>
</dbReference>
<evidence type="ECO:0000259" key="10">
    <source>
        <dbReference type="SMART" id="SM01136"/>
    </source>
</evidence>
<dbReference type="InterPro" id="IPR002478">
    <property type="entry name" value="PUA"/>
</dbReference>
<dbReference type="InterPro" id="IPR004802">
    <property type="entry name" value="tRNA_PsdUridine_synth_B_fam"/>
</dbReference>
<dbReference type="GO" id="GO:0000495">
    <property type="term" value="P:box H/ACA sno(s)RNA 3'-end processing"/>
    <property type="evidence" value="ECO:0007669"/>
    <property type="project" value="EnsemblFungi"/>
</dbReference>
<dbReference type="Gene3D" id="3.30.2350.10">
    <property type="entry name" value="Pseudouridine synthase"/>
    <property type="match status" value="1"/>
</dbReference>
<dbReference type="SUPFAM" id="SSF55120">
    <property type="entry name" value="Pseudouridine synthase"/>
    <property type="match status" value="1"/>
</dbReference>
<dbReference type="Pfam" id="PF01472">
    <property type="entry name" value="PUA"/>
    <property type="match status" value="1"/>
</dbReference>
<dbReference type="GO" id="GO:1990481">
    <property type="term" value="P:mRNA pseudouridine synthesis"/>
    <property type="evidence" value="ECO:0007669"/>
    <property type="project" value="EnsemblFungi"/>
</dbReference>
<comment type="catalytic activity">
    <reaction evidence="3">
        <text>uridine in 5S rRNA = pseudouridine in 5S rRNA</text>
        <dbReference type="Rhea" id="RHEA:47036"/>
        <dbReference type="Rhea" id="RHEA-COMP:11730"/>
        <dbReference type="Rhea" id="RHEA-COMP:11731"/>
        <dbReference type="ChEBI" id="CHEBI:65314"/>
        <dbReference type="ChEBI" id="CHEBI:65315"/>
    </reaction>
</comment>
<dbReference type="GO" id="GO:0000454">
    <property type="term" value="P:snoRNA guided rRNA pseudouridine synthesis"/>
    <property type="evidence" value="ECO:0007669"/>
    <property type="project" value="EnsemblFungi"/>
</dbReference>
<dbReference type="FunCoup" id="S7WAA0">
    <property type="interactions" value="324"/>
</dbReference>
<dbReference type="InterPro" id="IPR012960">
    <property type="entry name" value="Dyskerin-like"/>
</dbReference>
<evidence type="ECO:0000256" key="5">
    <source>
        <dbReference type="ARBA" id="ARBA00019272"/>
    </source>
</evidence>
<dbReference type="Pfam" id="PF16198">
    <property type="entry name" value="TruB_C_2"/>
    <property type="match status" value="1"/>
</dbReference>
<dbReference type="InterPro" id="IPR002501">
    <property type="entry name" value="PsdUridine_synth_N"/>
</dbReference>
<dbReference type="GO" id="GO:0009982">
    <property type="term" value="F:pseudouridine synthase activity"/>
    <property type="evidence" value="ECO:0007669"/>
    <property type="project" value="EnsemblFungi"/>
</dbReference>
<dbReference type="NCBIfam" id="TIGR00425">
    <property type="entry name" value="CBF5"/>
    <property type="match status" value="1"/>
</dbReference>
<dbReference type="EMBL" id="ATCN01000082">
    <property type="protein sequence ID" value="EPR79875.1"/>
    <property type="molecule type" value="Genomic_DNA"/>
</dbReference>
<proteinExistence type="inferred from homology"/>
<dbReference type="InterPro" id="IPR032819">
    <property type="entry name" value="TruB_C"/>
</dbReference>
<evidence type="ECO:0000256" key="4">
    <source>
        <dbReference type="ARBA" id="ARBA00008999"/>
    </source>
</evidence>
<protein>
    <recommendedName>
        <fullName evidence="5">H/ACA ribonucleoprotein complex subunit CBF5</fullName>
    </recommendedName>
    <alternativeName>
        <fullName evidence="8">H/ACA ribonucleoprotein complex subunit cbf5</fullName>
    </alternativeName>
</protein>
<evidence type="ECO:0000256" key="7">
    <source>
        <dbReference type="ARBA" id="ARBA00023235"/>
    </source>
</evidence>
<dbReference type="GO" id="GO:0003723">
    <property type="term" value="F:RNA binding"/>
    <property type="evidence" value="ECO:0007669"/>
    <property type="project" value="InterPro"/>
</dbReference>
<dbReference type="InParanoid" id="S7WAA0"/>
<dbReference type="VEuPathDB" id="MicrosporidiaDB:SLOPH_2229"/>
<dbReference type="CDD" id="cd21148">
    <property type="entry name" value="PUA_Cbf5"/>
    <property type="match status" value="1"/>
</dbReference>
<keyword evidence="12" id="KW-1185">Reference proteome</keyword>
<dbReference type="InterPro" id="IPR004521">
    <property type="entry name" value="Uncharacterised_CHP00451"/>
</dbReference>
<dbReference type="InterPro" id="IPR015947">
    <property type="entry name" value="PUA-like_sf"/>
</dbReference>
<evidence type="ECO:0000256" key="3">
    <source>
        <dbReference type="ARBA" id="ARBA00001896"/>
    </source>
</evidence>
<feature type="domain" description="PUA" evidence="9">
    <location>
        <begin position="248"/>
        <end position="322"/>
    </location>
</feature>
<keyword evidence="6" id="KW-0819">tRNA processing</keyword>
<dbReference type="FunFam" id="3.30.2350.10:FF:000001">
    <property type="entry name" value="H/ACA ribonucleoprotein complex subunit CBF5"/>
    <property type="match status" value="1"/>
</dbReference>
<comment type="catalytic activity">
    <reaction evidence="2">
        <text>uridine in snRNA = pseudouridine in snRNA</text>
        <dbReference type="Rhea" id="RHEA:51124"/>
        <dbReference type="Rhea" id="RHEA-COMP:12891"/>
        <dbReference type="Rhea" id="RHEA-COMP:12892"/>
        <dbReference type="ChEBI" id="CHEBI:65314"/>
        <dbReference type="ChEBI" id="CHEBI:65315"/>
    </reaction>
</comment>
<dbReference type="NCBIfam" id="NF003280">
    <property type="entry name" value="PRK04270.1"/>
    <property type="match status" value="1"/>
</dbReference>
<dbReference type="OrthoDB" id="10250002at2759"/>
<gene>
    <name evidence="11" type="ORF">SLOPH_2229</name>
</gene>
<name>S7WAA0_SPRLO</name>
<evidence type="ECO:0000256" key="6">
    <source>
        <dbReference type="ARBA" id="ARBA00022694"/>
    </source>
</evidence>
<evidence type="ECO:0000256" key="1">
    <source>
        <dbReference type="ARBA" id="ARBA00001166"/>
    </source>
</evidence>
<dbReference type="InterPro" id="IPR026326">
    <property type="entry name" value="TruB_arch"/>
</dbReference>
<evidence type="ECO:0000256" key="2">
    <source>
        <dbReference type="ARBA" id="ARBA00001832"/>
    </source>
</evidence>
<dbReference type="NCBIfam" id="TIGR00451">
    <property type="entry name" value="unchar_dom_2"/>
    <property type="match status" value="1"/>
</dbReference>
<dbReference type="GO" id="GO:0008033">
    <property type="term" value="P:tRNA processing"/>
    <property type="evidence" value="ECO:0007669"/>
    <property type="project" value="UniProtKB-KW"/>
</dbReference>
<evidence type="ECO:0000259" key="9">
    <source>
        <dbReference type="SMART" id="SM00359"/>
    </source>
</evidence>
<dbReference type="PROSITE" id="PS50890">
    <property type="entry name" value="PUA"/>
    <property type="match status" value="1"/>
</dbReference>
<comment type="caution">
    <text evidence="11">The sequence shown here is derived from an EMBL/GenBank/DDBJ whole genome shotgun (WGS) entry which is preliminary data.</text>
</comment>
<dbReference type="HOGENOM" id="CLU_032087_3_2_1"/>
<keyword evidence="7" id="KW-0413">Isomerase</keyword>
<dbReference type="SMART" id="SM01136">
    <property type="entry name" value="DKCLD"/>
    <property type="match status" value="1"/>
</dbReference>
<sequence>MNDSFSILLDNLENMAIKTESFNVQSRGNIPELRPIDEYLKYGVITLDKPQNPSSHEVVSWIKNILDAEKTGHSGTLDPMVSGCLTICLNRATRLVKSQQSAGKEYVCVIEFHGDTSENEFKKVLKKLTGVLIQRPPLMCAVKRNIRLRTIYNIDFLEFDAESKLGLFKVSCEAGTYIRTLCTHIGIFLGCGAHMKELRRTRSGISTEDTAVTLHDVLDAMHLYKTIKEEKYLRKVIKPLESLLIAYPRIIVKDSSVEAICHGARLTIPGVLRYDKNITLDKDILLITTKGEAIALAKPLMTSPEIKMATHGMVAKPERLIMEKGVYEKAWSFKKEYDIESDS</sequence>
<dbReference type="Pfam" id="PF08068">
    <property type="entry name" value="DKCLD"/>
    <property type="match status" value="1"/>
</dbReference>